<dbReference type="Gene3D" id="3.40.50.80">
    <property type="entry name" value="Nucleotide-binding domain of ferredoxin-NADP reductase (FNR) module"/>
    <property type="match status" value="2"/>
</dbReference>
<protein>
    <submittedName>
        <fullName evidence="10">Ferric reductase transmembrane component-like domain</fullName>
    </submittedName>
</protein>
<dbReference type="InterPro" id="IPR017927">
    <property type="entry name" value="FAD-bd_FR_type"/>
</dbReference>
<feature type="transmembrane region" description="Helical" evidence="8">
    <location>
        <begin position="547"/>
        <end position="571"/>
    </location>
</feature>
<dbReference type="InterPro" id="IPR050369">
    <property type="entry name" value="RBOH/FRE"/>
</dbReference>
<reference evidence="10 11" key="1">
    <citation type="submission" date="2023-12" db="EMBL/GenBank/DDBJ databases">
        <title>A high-quality genome assembly for Dillenia turbinata (Dilleniales).</title>
        <authorList>
            <person name="Chanderbali A."/>
        </authorList>
    </citation>
    <scope>NUCLEOTIDE SEQUENCE [LARGE SCALE GENOMIC DNA]</scope>
    <source>
        <strain evidence="10">LSX21</strain>
        <tissue evidence="10">Leaf</tissue>
    </source>
</reference>
<gene>
    <name evidence="10" type="ORF">RJ641_014316</name>
</gene>
<dbReference type="Pfam" id="PF01794">
    <property type="entry name" value="Ferric_reduct"/>
    <property type="match status" value="1"/>
</dbReference>
<evidence type="ECO:0000256" key="6">
    <source>
        <dbReference type="ARBA" id="ARBA00023002"/>
    </source>
</evidence>
<keyword evidence="5 8" id="KW-1133">Transmembrane helix</keyword>
<dbReference type="AlphaFoldDB" id="A0AAN8V3C4"/>
<feature type="transmembrane region" description="Helical" evidence="8">
    <location>
        <begin position="591"/>
        <end position="611"/>
    </location>
</feature>
<dbReference type="SFLD" id="SFLDS00052">
    <property type="entry name" value="Ferric_Reductase_Domain"/>
    <property type="match status" value="1"/>
</dbReference>
<dbReference type="InterPro" id="IPR000778">
    <property type="entry name" value="Cyt_b245_heavy_chain"/>
</dbReference>
<dbReference type="InterPro" id="IPR039261">
    <property type="entry name" value="FNR_nucleotide-bd"/>
</dbReference>
<accession>A0AAN8V3C4</accession>
<evidence type="ECO:0000259" key="9">
    <source>
        <dbReference type="PROSITE" id="PS51384"/>
    </source>
</evidence>
<comment type="caution">
    <text evidence="10">The sequence shown here is derived from an EMBL/GenBank/DDBJ whole genome shotgun (WGS) entry which is preliminary data.</text>
</comment>
<keyword evidence="3 8" id="KW-0812">Transmembrane</keyword>
<dbReference type="Pfam" id="PF08030">
    <property type="entry name" value="NAD_binding_6"/>
    <property type="match status" value="1"/>
</dbReference>
<feature type="transmembrane region" description="Helical" evidence="8">
    <location>
        <begin position="275"/>
        <end position="292"/>
    </location>
</feature>
<feature type="transmembrane region" description="Helical" evidence="8">
    <location>
        <begin position="165"/>
        <end position="185"/>
    </location>
</feature>
<keyword evidence="4" id="KW-0274">FAD</keyword>
<keyword evidence="11" id="KW-1185">Reference proteome</keyword>
<keyword evidence="7 8" id="KW-0472">Membrane</keyword>
<dbReference type="GO" id="GO:0000293">
    <property type="term" value="F:ferric-chelate reductase activity"/>
    <property type="evidence" value="ECO:0007669"/>
    <property type="project" value="TreeGrafter"/>
</dbReference>
<dbReference type="CDD" id="cd06186">
    <property type="entry name" value="NOX_Duox_like_FAD_NADP"/>
    <property type="match status" value="1"/>
</dbReference>
<feature type="domain" description="FAD-binding FR-type" evidence="9">
    <location>
        <begin position="310"/>
        <end position="429"/>
    </location>
</feature>
<dbReference type="PANTHER" id="PTHR11972">
    <property type="entry name" value="NADPH OXIDASE"/>
    <property type="match status" value="1"/>
</dbReference>
<evidence type="ECO:0000313" key="10">
    <source>
        <dbReference type="EMBL" id="KAK6920638.1"/>
    </source>
</evidence>
<dbReference type="SFLD" id="SFLDG01168">
    <property type="entry name" value="Ferric_reductase_subgroup_(FRE"/>
    <property type="match status" value="1"/>
</dbReference>
<dbReference type="FunFam" id="3.40.50.80:FF:000073">
    <property type="entry name" value="ferric reduction oxidase 8, mitochondrial"/>
    <property type="match status" value="1"/>
</dbReference>
<feature type="transmembrane region" description="Helical" evidence="8">
    <location>
        <begin position="30"/>
        <end position="49"/>
    </location>
</feature>
<dbReference type="EMBL" id="JBAMMX010000020">
    <property type="protein sequence ID" value="KAK6920638.1"/>
    <property type="molecule type" value="Genomic_DNA"/>
</dbReference>
<evidence type="ECO:0000256" key="2">
    <source>
        <dbReference type="ARBA" id="ARBA00022630"/>
    </source>
</evidence>
<feature type="transmembrane region" description="Helical" evidence="8">
    <location>
        <begin position="119"/>
        <end position="145"/>
    </location>
</feature>
<sequence length="716" mass="81486">MEKFFCLVTLSKFCFSERVAVENMAKATFIALRVLMMLLCVGWISLWLLKPTEFWTEKWREAEDSTRDTIFRYNGLDFAVYTFPVIALAIIGCFYLDLQQKETRNRQTRSSKCTLTNPLIVNKFVGVLSLVEILVLSLFILFLAWTFYAHISEDFKKWQLKVLKVGTRCGLLAEACLALLLFPILRGMSLFRLLGVQFEASVRYHIWLGTAMILFATLHGLITFFIWGVKIQIKDEMWLWQKTGRIYLAGEIALITGLVIWISSLPQIRRKKFEIFYYTHHLYIVFLVFFLFHVGDRHFYMIFSGIFLFALDKLLRVIQSRPETCIVSARVFPSKVIELILPKDPQLEYNPTSIIFMKIPSISKLQWHSFSIASSSVVDDRSMSVIIKCEGWWTCSLYNIIHAELDSESKRMKCMPVAVEGPYGPASMDFLSYDSVLLIGGGIGITPFLSILQEAASQNSKGTRFPSRIQLVYVTKKSQDISLLGPVSAFILKQSAAQKDFKLQVFVTQELQSAATVRNLLNEFSQVQTIHFDTKCSNHVTYGPESLCWIAAFAGLSSFVFFVFLCIFNHAFIPSRKKDSKEKTPSSLSDFLLICAFVIAILCSTAVAIILRWKRIKNINPLESQIQHKGKEAQIAQSVGALEEHEIHYGGRPNFQDLFHKFATETGGQNVGVLVSGPESMKESVACLCRTNFRGCNMGDPEKRASFTFHSLSFTL</sequence>
<evidence type="ECO:0000256" key="7">
    <source>
        <dbReference type="ARBA" id="ARBA00023136"/>
    </source>
</evidence>
<comment type="subcellular location">
    <subcellularLocation>
        <location evidence="1">Membrane</location>
        <topology evidence="1">Multi-pass membrane protein</topology>
    </subcellularLocation>
</comment>
<evidence type="ECO:0000256" key="1">
    <source>
        <dbReference type="ARBA" id="ARBA00004141"/>
    </source>
</evidence>
<dbReference type="PROSITE" id="PS51384">
    <property type="entry name" value="FAD_FR"/>
    <property type="match status" value="1"/>
</dbReference>
<evidence type="ECO:0000256" key="4">
    <source>
        <dbReference type="ARBA" id="ARBA00022827"/>
    </source>
</evidence>
<feature type="transmembrane region" description="Helical" evidence="8">
    <location>
        <begin position="78"/>
        <end position="98"/>
    </location>
</feature>
<dbReference type="Proteomes" id="UP001370490">
    <property type="component" value="Unassembled WGS sequence"/>
</dbReference>
<evidence type="ECO:0000256" key="8">
    <source>
        <dbReference type="SAM" id="Phobius"/>
    </source>
</evidence>
<name>A0AAN8V3C4_9MAGN</name>
<dbReference type="InterPro" id="IPR013121">
    <property type="entry name" value="Fe_red_NAD-bd_6"/>
</dbReference>
<feature type="transmembrane region" description="Helical" evidence="8">
    <location>
        <begin position="206"/>
        <end position="226"/>
    </location>
</feature>
<feature type="transmembrane region" description="Helical" evidence="8">
    <location>
        <begin position="246"/>
        <end position="263"/>
    </location>
</feature>
<dbReference type="InterPro" id="IPR013130">
    <property type="entry name" value="Fe3_Rdtase_TM_dom"/>
</dbReference>
<dbReference type="GO" id="GO:0005886">
    <property type="term" value="C:plasma membrane"/>
    <property type="evidence" value="ECO:0007669"/>
    <property type="project" value="TreeGrafter"/>
</dbReference>
<dbReference type="PANTHER" id="PTHR11972:SF155">
    <property type="entry name" value="FERRIC REDUCTION OXIDASE 8, MITOCHONDRIAL"/>
    <property type="match status" value="1"/>
</dbReference>
<keyword evidence="2" id="KW-0285">Flavoprotein</keyword>
<dbReference type="InterPro" id="IPR013112">
    <property type="entry name" value="FAD-bd_8"/>
</dbReference>
<evidence type="ECO:0000256" key="5">
    <source>
        <dbReference type="ARBA" id="ARBA00022989"/>
    </source>
</evidence>
<proteinExistence type="predicted"/>
<dbReference type="PRINTS" id="PR00466">
    <property type="entry name" value="GP91PHOX"/>
</dbReference>
<organism evidence="10 11">
    <name type="scientific">Dillenia turbinata</name>
    <dbReference type="NCBI Taxonomy" id="194707"/>
    <lineage>
        <taxon>Eukaryota</taxon>
        <taxon>Viridiplantae</taxon>
        <taxon>Streptophyta</taxon>
        <taxon>Embryophyta</taxon>
        <taxon>Tracheophyta</taxon>
        <taxon>Spermatophyta</taxon>
        <taxon>Magnoliopsida</taxon>
        <taxon>eudicotyledons</taxon>
        <taxon>Gunneridae</taxon>
        <taxon>Pentapetalae</taxon>
        <taxon>Dilleniales</taxon>
        <taxon>Dilleniaceae</taxon>
        <taxon>Dillenia</taxon>
    </lineage>
</organism>
<dbReference type="SUPFAM" id="SSF52343">
    <property type="entry name" value="Ferredoxin reductase-like, C-terminal NADP-linked domain"/>
    <property type="match status" value="1"/>
</dbReference>
<evidence type="ECO:0000313" key="11">
    <source>
        <dbReference type="Proteomes" id="UP001370490"/>
    </source>
</evidence>
<keyword evidence="6" id="KW-0560">Oxidoreductase</keyword>
<dbReference type="Pfam" id="PF08022">
    <property type="entry name" value="FAD_binding_8"/>
    <property type="match status" value="1"/>
</dbReference>
<evidence type="ECO:0000256" key="3">
    <source>
        <dbReference type="ARBA" id="ARBA00022692"/>
    </source>
</evidence>